<comment type="similarity">
    <text evidence="1 5">Belongs to the peptidase S8 family.</text>
</comment>
<name>A0ABP7NI66_9BACT</name>
<evidence type="ECO:0000313" key="9">
    <source>
        <dbReference type="Proteomes" id="UP001499909"/>
    </source>
</evidence>
<dbReference type="PROSITE" id="PS51892">
    <property type="entry name" value="SUBTILASE"/>
    <property type="match status" value="1"/>
</dbReference>
<evidence type="ECO:0000256" key="1">
    <source>
        <dbReference type="ARBA" id="ARBA00011073"/>
    </source>
</evidence>
<accession>A0ABP7NI66</accession>
<proteinExistence type="inferred from homology"/>
<organism evidence="8 9">
    <name type="scientific">Hymenobacter algoricola</name>
    <dbReference type="NCBI Taxonomy" id="486267"/>
    <lineage>
        <taxon>Bacteria</taxon>
        <taxon>Pseudomonadati</taxon>
        <taxon>Bacteroidota</taxon>
        <taxon>Cytophagia</taxon>
        <taxon>Cytophagales</taxon>
        <taxon>Hymenobacteraceae</taxon>
        <taxon>Hymenobacter</taxon>
    </lineage>
</organism>
<dbReference type="PROSITE" id="PS00138">
    <property type="entry name" value="SUBTILASE_SER"/>
    <property type="match status" value="1"/>
</dbReference>
<evidence type="ECO:0000256" key="4">
    <source>
        <dbReference type="ARBA" id="ARBA00022825"/>
    </source>
</evidence>
<dbReference type="InterPro" id="IPR036852">
    <property type="entry name" value="Peptidase_S8/S53_dom_sf"/>
</dbReference>
<dbReference type="PRINTS" id="PR00723">
    <property type="entry name" value="SUBTILISIN"/>
</dbReference>
<feature type="domain" description="Peptidase S8/S53" evidence="7">
    <location>
        <begin position="154"/>
        <end position="423"/>
    </location>
</feature>
<dbReference type="Pfam" id="PF00082">
    <property type="entry name" value="Peptidase_S8"/>
    <property type="match status" value="1"/>
</dbReference>
<dbReference type="InterPro" id="IPR015500">
    <property type="entry name" value="Peptidase_S8_subtilisin-rel"/>
</dbReference>
<evidence type="ECO:0000256" key="5">
    <source>
        <dbReference type="PROSITE-ProRule" id="PRU01240"/>
    </source>
</evidence>
<feature type="region of interest" description="Disordered" evidence="6">
    <location>
        <begin position="35"/>
        <end position="55"/>
    </location>
</feature>
<dbReference type="InterPro" id="IPR000209">
    <property type="entry name" value="Peptidase_S8/S53_dom"/>
</dbReference>
<dbReference type="InterPro" id="IPR023828">
    <property type="entry name" value="Peptidase_S8_Ser-AS"/>
</dbReference>
<comment type="caution">
    <text evidence="8">The sequence shown here is derived from an EMBL/GenBank/DDBJ whole genome shotgun (WGS) entry which is preliminary data.</text>
</comment>
<reference evidence="9" key="1">
    <citation type="journal article" date="2019" name="Int. J. Syst. Evol. Microbiol.">
        <title>The Global Catalogue of Microorganisms (GCM) 10K type strain sequencing project: providing services to taxonomists for standard genome sequencing and annotation.</title>
        <authorList>
            <consortium name="The Broad Institute Genomics Platform"/>
            <consortium name="The Broad Institute Genome Sequencing Center for Infectious Disease"/>
            <person name="Wu L."/>
            <person name="Ma J."/>
        </authorList>
    </citation>
    <scope>NUCLEOTIDE SEQUENCE [LARGE SCALE GENOMIC DNA]</scope>
    <source>
        <strain evidence="9">JCM 17214</strain>
    </source>
</reference>
<dbReference type="PANTHER" id="PTHR43806">
    <property type="entry name" value="PEPTIDASE S8"/>
    <property type="match status" value="1"/>
</dbReference>
<dbReference type="PANTHER" id="PTHR43806:SF67">
    <property type="entry name" value="EGF-LIKE DOMAIN-CONTAINING PROTEIN"/>
    <property type="match status" value="1"/>
</dbReference>
<protein>
    <recommendedName>
        <fullName evidence="7">Peptidase S8/S53 domain-containing protein</fullName>
    </recommendedName>
</protein>
<dbReference type="EMBL" id="BAABDH010000103">
    <property type="protein sequence ID" value="GAA3947700.1"/>
    <property type="molecule type" value="Genomic_DNA"/>
</dbReference>
<dbReference type="Gene3D" id="3.40.50.200">
    <property type="entry name" value="Peptidase S8/S53 domain"/>
    <property type="match status" value="1"/>
</dbReference>
<keyword evidence="4 5" id="KW-0720">Serine protease</keyword>
<evidence type="ECO:0000256" key="3">
    <source>
        <dbReference type="ARBA" id="ARBA00022801"/>
    </source>
</evidence>
<feature type="active site" description="Charge relay system" evidence="5">
    <location>
        <position position="377"/>
    </location>
</feature>
<dbReference type="InterPro" id="IPR050131">
    <property type="entry name" value="Peptidase_S8_subtilisin-like"/>
</dbReference>
<feature type="active site" description="Charge relay system" evidence="5">
    <location>
        <position position="163"/>
    </location>
</feature>
<keyword evidence="9" id="KW-1185">Reference proteome</keyword>
<gene>
    <name evidence="8" type="ORF">GCM10022406_31850</name>
</gene>
<evidence type="ECO:0000256" key="6">
    <source>
        <dbReference type="SAM" id="MobiDB-lite"/>
    </source>
</evidence>
<dbReference type="SUPFAM" id="SSF52743">
    <property type="entry name" value="Subtilisin-like"/>
    <property type="match status" value="1"/>
</dbReference>
<keyword evidence="2 5" id="KW-0645">Protease</keyword>
<evidence type="ECO:0000259" key="7">
    <source>
        <dbReference type="Pfam" id="PF00082"/>
    </source>
</evidence>
<feature type="active site" description="Charge relay system" evidence="5">
    <location>
        <position position="203"/>
    </location>
</feature>
<dbReference type="Proteomes" id="UP001499909">
    <property type="component" value="Unassembled WGS sequence"/>
</dbReference>
<evidence type="ECO:0000256" key="2">
    <source>
        <dbReference type="ARBA" id="ARBA00022670"/>
    </source>
</evidence>
<sequence length="573" mass="62413">MLPLAVSAQQAPPAAYWVLLRDKAGMQLDAPRYFSPPARARRRRQHLPTHDSTDLPVRPDYVRQIQAAADSVTLVSRWFNAVACRATPGQAAQLRRLPGVRQVLLRPAVTMMPAATSKAVQEGKTELSAADRQLARQQVSSLGGGAFRRAGLDGKGLRIAIFDVGFSGADKHEAFQQLFRDKRVVLTHDFVRDQPNVFVGGNHGTEVLSCLAGRLPDGTPLGLAPQAEFLLARTERALRELYAEEEAWLAAAEWADRNGADIINSSLGYTDRRYFPEQMDGRTSLIARAAALAVRKGMLVVNAAGNDGDDDQWHTLGSPADADSVLAVGGLNPDTYLHSDFSSYGPSADRRLKPNVVAFGSVLAAAPGGYSVVQGTSFASPLTAGFAACVWQQERGLSAMQVFAKIQQSADLYPYFDYAHGYGTPQARFFTQGPAPAAAPTVDILPNDSLLAVIIRPEAALVPARTLPLYTDSVQVLVADKPGKIPAVGRETPRPLPNDATRAALPVAAEEAPLPLHPDYLYWHIADRRNVLRFYEVREVTQRAVLQVPRRRLRPGDTLRVRYRGFTQSYSAP</sequence>
<evidence type="ECO:0000313" key="8">
    <source>
        <dbReference type="EMBL" id="GAA3947700.1"/>
    </source>
</evidence>
<keyword evidence="3 5" id="KW-0378">Hydrolase</keyword>